<dbReference type="AlphaFoldDB" id="Q8TSQ7"/>
<evidence type="ECO:0000313" key="3">
    <source>
        <dbReference type="Proteomes" id="UP000002487"/>
    </source>
</evidence>
<organism evidence="2 3">
    <name type="scientific">Methanosarcina acetivorans (strain ATCC 35395 / DSM 2834 / JCM 12185 / C2A)</name>
    <dbReference type="NCBI Taxonomy" id="188937"/>
    <lineage>
        <taxon>Archaea</taxon>
        <taxon>Methanobacteriati</taxon>
        <taxon>Methanobacteriota</taxon>
        <taxon>Stenosarchaea group</taxon>
        <taxon>Methanomicrobia</taxon>
        <taxon>Methanosarcinales</taxon>
        <taxon>Methanosarcinaceae</taxon>
        <taxon>Methanosarcina</taxon>
    </lineage>
</organism>
<feature type="region of interest" description="Disordered" evidence="1">
    <location>
        <begin position="18"/>
        <end position="48"/>
    </location>
</feature>
<reference evidence="2 3" key="1">
    <citation type="journal article" date="2002" name="Genome Res.">
        <title>The genome of Methanosarcina acetivorans reveals extensive metabolic and physiological diversity.</title>
        <authorList>
            <person name="Galagan J.E."/>
            <person name="Nusbaum C."/>
            <person name="Roy A."/>
            <person name="Endrizzi M.G."/>
            <person name="Macdonald P."/>
            <person name="FitzHugh W."/>
            <person name="Calvo S."/>
            <person name="Engels R."/>
            <person name="Smirnov S."/>
            <person name="Atnoor D."/>
            <person name="Brown A."/>
            <person name="Allen N."/>
            <person name="Naylor J."/>
            <person name="Stange-Thomann N."/>
            <person name="DeArellano K."/>
            <person name="Johnson R."/>
            <person name="Linton L."/>
            <person name="McEwan P."/>
            <person name="McKernan K."/>
            <person name="Talamas J."/>
            <person name="Tirrell A."/>
            <person name="Ye W."/>
            <person name="Zimmer A."/>
            <person name="Barber R.D."/>
            <person name="Cann I."/>
            <person name="Graham D.E."/>
            <person name="Grahame D.A."/>
            <person name="Guss A."/>
            <person name="Hedderich R."/>
            <person name="Ingram-Smith C."/>
            <person name="Kuettner C.H."/>
            <person name="Krzycki J.A."/>
            <person name="Leigh J.A."/>
            <person name="Li W."/>
            <person name="Liu J."/>
            <person name="Mukhopadhyay B."/>
            <person name="Reeve J.N."/>
            <person name="Smith K."/>
            <person name="Springer T.A."/>
            <person name="Umayam L.A."/>
            <person name="White O."/>
            <person name="White R.H."/>
            <person name="de Macario E.C."/>
            <person name="Ferry J.G."/>
            <person name="Jarrell K.F."/>
            <person name="Jing H."/>
            <person name="Macario A.J.L."/>
            <person name="Paulsen I."/>
            <person name="Pritchett M."/>
            <person name="Sowers K.R."/>
            <person name="Swanson R.V."/>
            <person name="Zinder S.H."/>
            <person name="Lander E."/>
            <person name="Metcalf W.W."/>
            <person name="Birren B."/>
        </authorList>
    </citation>
    <scope>NUCLEOTIDE SEQUENCE [LARGE SCALE GENOMIC DNA]</scope>
    <source>
        <strain evidence="3">ATCC 35395 / DSM 2834 / JCM 12185 / C2A</strain>
    </source>
</reference>
<dbReference type="EMBL" id="AE010299">
    <property type="protein sequence ID" value="AAM04178.1"/>
    <property type="molecule type" value="Genomic_DNA"/>
</dbReference>
<dbReference type="KEGG" id="mac:MA_0738"/>
<dbReference type="InParanoid" id="Q8TSQ7"/>
<feature type="compositionally biased region" description="Basic and acidic residues" evidence="1">
    <location>
        <begin position="20"/>
        <end position="44"/>
    </location>
</feature>
<evidence type="ECO:0000313" key="2">
    <source>
        <dbReference type="EMBL" id="AAM04178.1"/>
    </source>
</evidence>
<sequence>MPCSHYIPEVPRRAACLHTGAEKERKTINRERKDEGDRKDRSNEQRQGVMSRGIVNEIYRDTYLKITFFPFPVRKTADFIGKPLYFTAQVYNLF</sequence>
<dbReference type="EnsemblBacteria" id="AAM04178">
    <property type="protein sequence ID" value="AAM04178"/>
    <property type="gene ID" value="MA_0738"/>
</dbReference>
<accession>Q8TSQ7</accession>
<gene>
    <name evidence="2" type="ordered locus">MA_0738</name>
</gene>
<dbReference type="Proteomes" id="UP000002487">
    <property type="component" value="Chromosome"/>
</dbReference>
<protein>
    <submittedName>
        <fullName evidence="2">Uncharacterized protein</fullName>
    </submittedName>
</protein>
<evidence type="ECO:0000256" key="1">
    <source>
        <dbReference type="SAM" id="MobiDB-lite"/>
    </source>
</evidence>
<dbReference type="HOGENOM" id="CLU_2379370_0_0_2"/>
<name>Q8TSQ7_METAC</name>
<keyword evidence="3" id="KW-1185">Reference proteome</keyword>
<proteinExistence type="predicted"/>